<keyword evidence="3" id="KW-1185">Reference proteome</keyword>
<evidence type="ECO:0000313" key="2">
    <source>
        <dbReference type="EMBL" id="KAK3787840.1"/>
    </source>
</evidence>
<protein>
    <submittedName>
        <fullName evidence="2">Uncharacterized protein</fullName>
    </submittedName>
</protein>
<evidence type="ECO:0000313" key="3">
    <source>
        <dbReference type="Proteomes" id="UP001283361"/>
    </source>
</evidence>
<sequence length="68" mass="6900">MGEGSGRGIEGSCADCRDGGDSGSGHRISSHYHHRIACSSVVGPDHTPVATVMLQADCCQWPGDSSGG</sequence>
<gene>
    <name evidence="2" type="ORF">RRG08_031647</name>
</gene>
<dbReference type="AlphaFoldDB" id="A0AAE1AHV2"/>
<comment type="caution">
    <text evidence="2">The sequence shown here is derived from an EMBL/GenBank/DDBJ whole genome shotgun (WGS) entry which is preliminary data.</text>
</comment>
<evidence type="ECO:0000256" key="1">
    <source>
        <dbReference type="SAM" id="MobiDB-lite"/>
    </source>
</evidence>
<dbReference type="EMBL" id="JAWDGP010001831">
    <property type="protein sequence ID" value="KAK3787840.1"/>
    <property type="molecule type" value="Genomic_DNA"/>
</dbReference>
<dbReference type="Proteomes" id="UP001283361">
    <property type="component" value="Unassembled WGS sequence"/>
</dbReference>
<organism evidence="2 3">
    <name type="scientific">Elysia crispata</name>
    <name type="common">lettuce slug</name>
    <dbReference type="NCBI Taxonomy" id="231223"/>
    <lineage>
        <taxon>Eukaryota</taxon>
        <taxon>Metazoa</taxon>
        <taxon>Spiralia</taxon>
        <taxon>Lophotrochozoa</taxon>
        <taxon>Mollusca</taxon>
        <taxon>Gastropoda</taxon>
        <taxon>Heterobranchia</taxon>
        <taxon>Euthyneura</taxon>
        <taxon>Panpulmonata</taxon>
        <taxon>Sacoglossa</taxon>
        <taxon>Placobranchoidea</taxon>
        <taxon>Plakobranchidae</taxon>
        <taxon>Elysia</taxon>
    </lineage>
</organism>
<accession>A0AAE1AHV2</accession>
<feature type="region of interest" description="Disordered" evidence="1">
    <location>
        <begin position="1"/>
        <end position="28"/>
    </location>
</feature>
<name>A0AAE1AHV2_9GAST</name>
<proteinExistence type="predicted"/>
<reference evidence="2" key="1">
    <citation type="journal article" date="2023" name="G3 (Bethesda)">
        <title>A reference genome for the long-term kleptoplast-retaining sea slug Elysia crispata morphotype clarki.</title>
        <authorList>
            <person name="Eastman K.E."/>
            <person name="Pendleton A.L."/>
            <person name="Shaikh M.A."/>
            <person name="Suttiyut T."/>
            <person name="Ogas R."/>
            <person name="Tomko P."/>
            <person name="Gavelis G."/>
            <person name="Widhalm J.R."/>
            <person name="Wisecaver J.H."/>
        </authorList>
    </citation>
    <scope>NUCLEOTIDE SEQUENCE</scope>
    <source>
        <strain evidence="2">ECLA1</strain>
    </source>
</reference>